<feature type="compositionally biased region" description="Pro residues" evidence="1">
    <location>
        <begin position="128"/>
        <end position="153"/>
    </location>
</feature>
<sequence length="318" mass="34663">MLAEAPANAEPSHYRVELSAKRLPACDRLEDFEGLLDLVLAQPLLEPPASRVLSARIVRTSTGGYGVDLVFKDRDDQVLDTIHREYPAATCCHEVLYKAALAAALWMEKRETPPPEEPPVPAMGTEPCPAPKPPPPAAPPPSTPTEPPSPPLPVERRWFLGAGGLFAVGITPEVVGGAHIGGGYRVAERWTIEANARATFPRSTRPLGTTLVHVHTASTTLGPCYLRGSFGVCGLIVAGATWAETVNRTYPTPIRLHFFGVAIRGLLEHPIGDRLKIRMDAELAGNLFRSRFKAEEKPTRWRTEPVTANFGASLLYWF</sequence>
<evidence type="ECO:0000313" key="2">
    <source>
        <dbReference type="EMBL" id="MDC0741572.1"/>
    </source>
</evidence>
<dbReference type="EMBL" id="JAQNDO010000001">
    <property type="protein sequence ID" value="MDC0741572.1"/>
    <property type="molecule type" value="Genomic_DNA"/>
</dbReference>
<keyword evidence="3" id="KW-1185">Reference proteome</keyword>
<reference evidence="2 3" key="1">
    <citation type="submission" date="2022-11" db="EMBL/GenBank/DDBJ databases">
        <title>Minimal conservation of predation-associated metabolite biosynthetic gene clusters underscores biosynthetic potential of Myxococcota including descriptions for ten novel species: Archangium lansinium sp. nov., Myxococcus landrumus sp. nov., Nannocystis bai.</title>
        <authorList>
            <person name="Ahearne A."/>
            <person name="Stevens C."/>
            <person name="Dowd S."/>
        </authorList>
    </citation>
    <scope>NUCLEOTIDE SEQUENCE [LARGE SCALE GENOMIC DNA]</scope>
    <source>
        <strain evidence="2 3">RJM3</strain>
    </source>
</reference>
<comment type="caution">
    <text evidence="2">The sequence shown here is derived from an EMBL/GenBank/DDBJ whole genome shotgun (WGS) entry which is preliminary data.</text>
</comment>
<feature type="region of interest" description="Disordered" evidence="1">
    <location>
        <begin position="111"/>
        <end position="154"/>
    </location>
</feature>
<accession>A0ABT5EID7</accession>
<name>A0ABT5EID7_9BACT</name>
<gene>
    <name evidence="2" type="ORF">POL67_09465</name>
</gene>
<proteinExistence type="predicted"/>
<evidence type="ECO:0000313" key="3">
    <source>
        <dbReference type="Proteomes" id="UP001221411"/>
    </source>
</evidence>
<dbReference type="RefSeq" id="WP_271916894.1">
    <property type="nucleotide sequence ID" value="NZ_JAQNDO010000001.1"/>
</dbReference>
<protein>
    <submittedName>
        <fullName evidence="2">Uncharacterized protein</fullName>
    </submittedName>
</protein>
<dbReference type="Proteomes" id="UP001221411">
    <property type="component" value="Unassembled WGS sequence"/>
</dbReference>
<organism evidence="2 3">
    <name type="scientific">Polyangium mundeleinium</name>
    <dbReference type="NCBI Taxonomy" id="2995306"/>
    <lineage>
        <taxon>Bacteria</taxon>
        <taxon>Pseudomonadati</taxon>
        <taxon>Myxococcota</taxon>
        <taxon>Polyangia</taxon>
        <taxon>Polyangiales</taxon>
        <taxon>Polyangiaceae</taxon>
        <taxon>Polyangium</taxon>
    </lineage>
</organism>
<evidence type="ECO:0000256" key="1">
    <source>
        <dbReference type="SAM" id="MobiDB-lite"/>
    </source>
</evidence>